<organism evidence="2 3">
    <name type="scientific">Catellatospora chokoriensis</name>
    <dbReference type="NCBI Taxonomy" id="310353"/>
    <lineage>
        <taxon>Bacteria</taxon>
        <taxon>Bacillati</taxon>
        <taxon>Actinomycetota</taxon>
        <taxon>Actinomycetes</taxon>
        <taxon>Micromonosporales</taxon>
        <taxon>Micromonosporaceae</taxon>
        <taxon>Catellatospora</taxon>
    </lineage>
</organism>
<evidence type="ECO:0000256" key="1">
    <source>
        <dbReference type="SAM" id="MobiDB-lite"/>
    </source>
</evidence>
<evidence type="ECO:0000313" key="3">
    <source>
        <dbReference type="Proteomes" id="UP000619293"/>
    </source>
</evidence>
<accession>A0A8J3NUH2</accession>
<proteinExistence type="predicted"/>
<reference evidence="2 3" key="1">
    <citation type="submission" date="2021-01" db="EMBL/GenBank/DDBJ databases">
        <title>Whole genome shotgun sequence of Catellatospora chokoriensis NBRC 107358.</title>
        <authorList>
            <person name="Komaki H."/>
            <person name="Tamura T."/>
        </authorList>
    </citation>
    <scope>NUCLEOTIDE SEQUENCE [LARGE SCALE GENOMIC DNA]</scope>
    <source>
        <strain evidence="2 3">NBRC 107358</strain>
    </source>
</reference>
<gene>
    <name evidence="2" type="ORF">Cch02nite_64710</name>
</gene>
<keyword evidence="3" id="KW-1185">Reference proteome</keyword>
<dbReference type="Proteomes" id="UP000619293">
    <property type="component" value="Unassembled WGS sequence"/>
</dbReference>
<evidence type="ECO:0000313" key="2">
    <source>
        <dbReference type="EMBL" id="GIF93027.1"/>
    </source>
</evidence>
<sequence>MVRYVSSPVLTVRSAARAVVYTVLTSDVQQSWTVRTLQQALPQDKGVRLEAVRSVVYLLLADGLVEPVAGQRALTVRLTAAGAEFLGDVLASWSGPDPQHPSAARDRIDTSGVGDGEASAA</sequence>
<dbReference type="EMBL" id="BONG01000055">
    <property type="protein sequence ID" value="GIF93027.1"/>
    <property type="molecule type" value="Genomic_DNA"/>
</dbReference>
<dbReference type="AlphaFoldDB" id="A0A8J3NUH2"/>
<comment type="caution">
    <text evidence="2">The sequence shown here is derived from an EMBL/GenBank/DDBJ whole genome shotgun (WGS) entry which is preliminary data.</text>
</comment>
<protein>
    <submittedName>
        <fullName evidence="2">Uncharacterized protein</fullName>
    </submittedName>
</protein>
<feature type="region of interest" description="Disordered" evidence="1">
    <location>
        <begin position="92"/>
        <end position="121"/>
    </location>
</feature>
<name>A0A8J3NUH2_9ACTN</name>
<dbReference type="RefSeq" id="WP_203736606.1">
    <property type="nucleotide sequence ID" value="NZ_BONG01000055.1"/>
</dbReference>